<dbReference type="Gene3D" id="2.40.50.140">
    <property type="entry name" value="Nucleic acid-binding proteins"/>
    <property type="match status" value="1"/>
</dbReference>
<comment type="caution">
    <text evidence="1">The sequence shown here is derived from an EMBL/GenBank/DDBJ whole genome shotgun (WGS) entry which is preliminary data.</text>
</comment>
<dbReference type="Pfam" id="PF10991">
    <property type="entry name" value="Enc34_ssDNA-bd"/>
    <property type="match status" value="1"/>
</dbReference>
<evidence type="ECO:0000313" key="1">
    <source>
        <dbReference type="EMBL" id="OME86508.1"/>
    </source>
</evidence>
<evidence type="ECO:0000313" key="2">
    <source>
        <dbReference type="Proteomes" id="UP000187074"/>
    </source>
</evidence>
<dbReference type="EMBL" id="MRTF01000020">
    <property type="protein sequence ID" value="OME86508.1"/>
    <property type="molecule type" value="Genomic_DNA"/>
</dbReference>
<organism evidence="1 2">
    <name type="scientific">Paenibacillus lautus</name>
    <name type="common">Bacillus lautus</name>
    <dbReference type="NCBI Taxonomy" id="1401"/>
    <lineage>
        <taxon>Bacteria</taxon>
        <taxon>Bacillati</taxon>
        <taxon>Bacillota</taxon>
        <taxon>Bacilli</taxon>
        <taxon>Bacillales</taxon>
        <taxon>Paenibacillaceae</taxon>
        <taxon>Paenibacillus</taxon>
    </lineage>
</organism>
<dbReference type="OrthoDB" id="9786575at2"/>
<evidence type="ECO:0008006" key="3">
    <source>
        <dbReference type="Google" id="ProtNLM"/>
    </source>
</evidence>
<dbReference type="AlphaFoldDB" id="A0A1R1AM64"/>
<dbReference type="InterPro" id="IPR022595">
    <property type="entry name" value="Enc34_ssDNA-bd"/>
</dbReference>
<reference evidence="1 2" key="1">
    <citation type="submission" date="2016-11" db="EMBL/GenBank/DDBJ databases">
        <title>Paenibacillus species isolates.</title>
        <authorList>
            <person name="Beno S.M."/>
        </authorList>
    </citation>
    <scope>NUCLEOTIDE SEQUENCE [LARGE SCALE GENOMIC DNA]</scope>
    <source>
        <strain evidence="1 2">FSL F4-0100</strain>
    </source>
</reference>
<dbReference type="STRING" id="1401.BK123_32415"/>
<proteinExistence type="predicted"/>
<dbReference type="SUPFAM" id="SSF50249">
    <property type="entry name" value="Nucleic acid-binding proteins"/>
    <property type="match status" value="1"/>
</dbReference>
<name>A0A1R1AM64_PAELA</name>
<gene>
    <name evidence="1" type="ORF">BK123_32415</name>
</gene>
<dbReference type="InterPro" id="IPR012340">
    <property type="entry name" value="NA-bd_OB-fold"/>
</dbReference>
<sequence>MAIDNQSTKVITGKVRLSYANVWEATPDDNGVLWYNSSILIPKDDKETLRKIKAAVDVLKEQAKAKYGGKIPPKFHTPLRDGDEERPDDEAYEGHYFFNAKSKNRPGIAKPIGKDNNGKTKFQEITDTTEVYSGCYAKVSINFYLFDTKGNKGIAAGLNNIVKVQDGDFLGGRSSLNDDFASEDFDDIVDISDDDDYLN</sequence>
<protein>
    <recommendedName>
        <fullName evidence="3">DUF2815 family protein</fullName>
    </recommendedName>
</protein>
<dbReference type="RefSeq" id="WP_076326413.1">
    <property type="nucleotide sequence ID" value="NZ_MRTF01000020.1"/>
</dbReference>
<accession>A0A1R1AM64</accession>
<dbReference type="Proteomes" id="UP000187074">
    <property type="component" value="Unassembled WGS sequence"/>
</dbReference>